<accession>A0ABP6H9R7</accession>
<dbReference type="RefSeq" id="WP_344458376.1">
    <property type="nucleotide sequence ID" value="NZ_BAAATZ010000047.1"/>
</dbReference>
<reference evidence="3" key="1">
    <citation type="journal article" date="2019" name="Int. J. Syst. Evol. Microbiol.">
        <title>The Global Catalogue of Microorganisms (GCM) 10K type strain sequencing project: providing services to taxonomists for standard genome sequencing and annotation.</title>
        <authorList>
            <consortium name="The Broad Institute Genomics Platform"/>
            <consortium name="The Broad Institute Genome Sequencing Center for Infectious Disease"/>
            <person name="Wu L."/>
            <person name="Ma J."/>
        </authorList>
    </citation>
    <scope>NUCLEOTIDE SEQUENCE [LARGE SCALE GENOMIC DNA]</scope>
    <source>
        <strain evidence="3">JCM 8201</strain>
    </source>
</reference>
<comment type="caution">
    <text evidence="2">The sequence shown here is derived from an EMBL/GenBank/DDBJ whole genome shotgun (WGS) entry which is preliminary data.</text>
</comment>
<dbReference type="EMBL" id="BAAATZ010000047">
    <property type="protein sequence ID" value="GAA2738758.1"/>
    <property type="molecule type" value="Genomic_DNA"/>
</dbReference>
<keyword evidence="3" id="KW-1185">Reference proteome</keyword>
<name>A0ABP6H9R7_9ACTN</name>
<evidence type="ECO:0000313" key="2">
    <source>
        <dbReference type="EMBL" id="GAA2738758.1"/>
    </source>
</evidence>
<organism evidence="2 3">
    <name type="scientific">Actinocorallia aurantiaca</name>
    <dbReference type="NCBI Taxonomy" id="46204"/>
    <lineage>
        <taxon>Bacteria</taxon>
        <taxon>Bacillati</taxon>
        <taxon>Actinomycetota</taxon>
        <taxon>Actinomycetes</taxon>
        <taxon>Streptosporangiales</taxon>
        <taxon>Thermomonosporaceae</taxon>
        <taxon>Actinocorallia</taxon>
    </lineage>
</organism>
<feature type="region of interest" description="Disordered" evidence="1">
    <location>
        <begin position="139"/>
        <end position="171"/>
    </location>
</feature>
<gene>
    <name evidence="2" type="ORF">GCM10010439_73820</name>
</gene>
<dbReference type="Proteomes" id="UP001501842">
    <property type="component" value="Unassembled WGS sequence"/>
</dbReference>
<proteinExistence type="predicted"/>
<protein>
    <submittedName>
        <fullName evidence="2">Uncharacterized protein</fullName>
    </submittedName>
</protein>
<feature type="compositionally biased region" description="Low complexity" evidence="1">
    <location>
        <begin position="149"/>
        <end position="159"/>
    </location>
</feature>
<evidence type="ECO:0000256" key="1">
    <source>
        <dbReference type="SAM" id="MobiDB-lite"/>
    </source>
</evidence>
<evidence type="ECO:0000313" key="3">
    <source>
        <dbReference type="Proteomes" id="UP001501842"/>
    </source>
</evidence>
<sequence>MERAEIVVSKSLELDGLIRTGELLSRKGGLMTVRWDDDGRVEEVRISSTTTFMPPGSLRYQAFVDPASLAVRLEKDPLALVVQLLDENGTRLKAADIKSLLVGFGLHSADVDKAWRRIQSKLISLEEVSVSKAGYRWKPKRHHVPAPPAEDAAPAAAPAPEEEQEPAPSLLESVLGSSSPAALREHLKTPLAVGVRLGRLSASEIDLLVESAPDDDKHAVLSLLLARPGHDQSLDLVGGLSPADVDTILARAAAEVHEDDSAQRSALFFLLTRALRLGALARTSPRTTVELLAPIATQTDPSKDDLALIGDVLGVLQEVLRSASHQEQAAVDLRRLAAVAAALPFSSGGAGRAPFLATVFKIWPAQRTDRVWWTGASPAALSECEPQLRQVFEDPDVRDRVIAPLMVKEVADVATRPHLTRLLGLPAALVDALPPADVAAALRRVSHTDPALASWLNALD</sequence>